<organism evidence="1">
    <name type="scientific">Anguilla anguilla</name>
    <name type="common">European freshwater eel</name>
    <name type="synonym">Muraena anguilla</name>
    <dbReference type="NCBI Taxonomy" id="7936"/>
    <lineage>
        <taxon>Eukaryota</taxon>
        <taxon>Metazoa</taxon>
        <taxon>Chordata</taxon>
        <taxon>Craniata</taxon>
        <taxon>Vertebrata</taxon>
        <taxon>Euteleostomi</taxon>
        <taxon>Actinopterygii</taxon>
        <taxon>Neopterygii</taxon>
        <taxon>Teleostei</taxon>
        <taxon>Anguilliformes</taxon>
        <taxon>Anguillidae</taxon>
        <taxon>Anguilla</taxon>
    </lineage>
</organism>
<dbReference type="EMBL" id="GBXM01010317">
    <property type="protein sequence ID" value="JAH98260.1"/>
    <property type="molecule type" value="Transcribed_RNA"/>
</dbReference>
<proteinExistence type="predicted"/>
<name>A0A0E9X8W0_ANGAN</name>
<reference evidence="1" key="2">
    <citation type="journal article" date="2015" name="Fish Shellfish Immunol.">
        <title>Early steps in the European eel (Anguilla anguilla)-Vibrio vulnificus interaction in the gills: Role of the RtxA13 toxin.</title>
        <authorList>
            <person name="Callol A."/>
            <person name="Pajuelo D."/>
            <person name="Ebbesson L."/>
            <person name="Teles M."/>
            <person name="MacKenzie S."/>
            <person name="Amaro C."/>
        </authorList>
    </citation>
    <scope>NUCLEOTIDE SEQUENCE</scope>
</reference>
<sequence>MCITTKTKPDIFMTEPYGYDILFCELNSSFSCLFITFYNHVRVTAVCLTTDISIRHHANVNVKAVVKVMSGFKVKCCYLAYVPLK</sequence>
<dbReference type="AlphaFoldDB" id="A0A0E9X8W0"/>
<protein>
    <submittedName>
        <fullName evidence="1">Uncharacterized protein</fullName>
    </submittedName>
</protein>
<evidence type="ECO:0000313" key="1">
    <source>
        <dbReference type="EMBL" id="JAH98260.1"/>
    </source>
</evidence>
<reference evidence="1" key="1">
    <citation type="submission" date="2014-11" db="EMBL/GenBank/DDBJ databases">
        <authorList>
            <person name="Amaro Gonzalez C."/>
        </authorList>
    </citation>
    <scope>NUCLEOTIDE SEQUENCE</scope>
</reference>
<accession>A0A0E9X8W0</accession>